<comment type="caution">
    <text evidence="3">The sequence shown here is derived from an EMBL/GenBank/DDBJ whole genome shotgun (WGS) entry which is preliminary data.</text>
</comment>
<evidence type="ECO:0000313" key="5">
    <source>
        <dbReference type="Proteomes" id="UP000663828"/>
    </source>
</evidence>
<accession>A0A814KU27</accession>
<keyword evidence="1" id="KW-0175">Coiled coil</keyword>
<evidence type="ECO:0000256" key="2">
    <source>
        <dbReference type="SAM" id="MobiDB-lite"/>
    </source>
</evidence>
<feature type="coiled-coil region" evidence="1">
    <location>
        <begin position="278"/>
        <end position="326"/>
    </location>
</feature>
<sequence length="383" mass="45969">MHRHERVTIDDDDGDDDDDDDDNEQSVKQEVTDTIEKFVQSRHVQTLKYLRHVIDENRQLRLHIDRLKRYQDERLLPPPPPPTVPVQANKVDTEETSTETEPISEQQEENIIEFNENLTQEILEKPFVNIELVDQETNTEKDDSESQYNLLNEELTNLKKQHNINREEFRRELDRVDAQNTQFEKDLKSTQQQLIITQRRNQEKQAEIHKLTTSLADERLTNEALTIRVNNLDQTNERLTQSFNQSEIIRLDLESQVRELRRIFQEDKQKLFEIQVECQHHEQQVQISEQEIASLKQKLDEQFDKNQQLNDENEVLKENIKYLQIQLQDKVLQEQEFNRERQLNSNFKDFVQTKRVLQQCQQENEQLKIEIRKLQLKLVNKND</sequence>
<proteinExistence type="predicted"/>
<reference evidence="3" key="1">
    <citation type="submission" date="2021-02" db="EMBL/GenBank/DDBJ databases">
        <authorList>
            <person name="Nowell W R."/>
        </authorList>
    </citation>
    <scope>NUCLEOTIDE SEQUENCE</scope>
</reference>
<dbReference type="Proteomes" id="UP000663852">
    <property type="component" value="Unassembled WGS sequence"/>
</dbReference>
<feature type="coiled-coil region" evidence="1">
    <location>
        <begin position="141"/>
        <end position="242"/>
    </location>
</feature>
<feature type="compositionally biased region" description="Acidic residues" evidence="2">
    <location>
        <begin position="10"/>
        <end position="24"/>
    </location>
</feature>
<keyword evidence="5" id="KW-1185">Reference proteome</keyword>
<evidence type="ECO:0000313" key="4">
    <source>
        <dbReference type="EMBL" id="CAF1097078.1"/>
    </source>
</evidence>
<dbReference type="OrthoDB" id="10048245at2759"/>
<evidence type="ECO:0000313" key="3">
    <source>
        <dbReference type="EMBL" id="CAF1055636.1"/>
    </source>
</evidence>
<dbReference type="EMBL" id="CAJNOR010001009">
    <property type="protein sequence ID" value="CAF1055636.1"/>
    <property type="molecule type" value="Genomic_DNA"/>
</dbReference>
<feature type="region of interest" description="Disordered" evidence="2">
    <location>
        <begin position="73"/>
        <end position="106"/>
    </location>
</feature>
<dbReference type="EMBL" id="CAJNOJ010000096">
    <property type="protein sequence ID" value="CAF1097078.1"/>
    <property type="molecule type" value="Genomic_DNA"/>
</dbReference>
<dbReference type="AlphaFoldDB" id="A0A814KU27"/>
<organism evidence="3 5">
    <name type="scientific">Adineta ricciae</name>
    <name type="common">Rotifer</name>
    <dbReference type="NCBI Taxonomy" id="249248"/>
    <lineage>
        <taxon>Eukaryota</taxon>
        <taxon>Metazoa</taxon>
        <taxon>Spiralia</taxon>
        <taxon>Gnathifera</taxon>
        <taxon>Rotifera</taxon>
        <taxon>Eurotatoria</taxon>
        <taxon>Bdelloidea</taxon>
        <taxon>Adinetida</taxon>
        <taxon>Adinetidae</taxon>
        <taxon>Adineta</taxon>
    </lineage>
</organism>
<feature type="region of interest" description="Disordered" evidence="2">
    <location>
        <begin position="1"/>
        <end position="28"/>
    </location>
</feature>
<feature type="coiled-coil region" evidence="1">
    <location>
        <begin position="350"/>
        <end position="377"/>
    </location>
</feature>
<evidence type="ECO:0000256" key="1">
    <source>
        <dbReference type="SAM" id="Coils"/>
    </source>
</evidence>
<name>A0A814KU27_ADIRI</name>
<gene>
    <name evidence="4" type="ORF">EDS130_LOCUS19793</name>
    <name evidence="3" type="ORF">XAT740_LOCUS16007</name>
</gene>
<dbReference type="Proteomes" id="UP000663828">
    <property type="component" value="Unassembled WGS sequence"/>
</dbReference>
<protein>
    <submittedName>
        <fullName evidence="3">Uncharacterized protein</fullName>
    </submittedName>
</protein>